<sequence>MTKNQIIYKVLKSNLIISIVILIIGFFYRSYEVINCSSQYIINYQETVAIKIINFGLFLIIIFPVLRIFLEFCFFIKEKNYTYIIICLLLFSVIGISIIS</sequence>
<keyword evidence="1" id="KW-0812">Transmembrane</keyword>
<dbReference type="Pfam" id="PF07843">
    <property type="entry name" value="DUF1634"/>
    <property type="match status" value="1"/>
</dbReference>
<proteinExistence type="predicted"/>
<evidence type="ECO:0000313" key="2">
    <source>
        <dbReference type="EMBL" id="QIV94591.1"/>
    </source>
</evidence>
<feature type="transmembrane region" description="Helical" evidence="1">
    <location>
        <begin position="81"/>
        <end position="99"/>
    </location>
</feature>
<reference evidence="2 3" key="1">
    <citation type="submission" date="2019-03" db="EMBL/GenBank/DDBJ databases">
        <title>Complete Genome Sequence of Allofrancisella frigidaquae Strain SYSU 10HL1970 Isolated from Water-Cooling Systems in China.</title>
        <authorList>
            <person name="Ohrman C."/>
            <person name="Uneklint I."/>
            <person name="Sjodin A."/>
        </authorList>
    </citation>
    <scope>NUCLEOTIDE SEQUENCE [LARGE SCALE GENOMIC DNA]</scope>
    <source>
        <strain evidence="2 3">SYSU 10HL1970</strain>
    </source>
</reference>
<dbReference type="AlphaFoldDB" id="A0A6M3HWY1"/>
<dbReference type="Proteomes" id="UP000503320">
    <property type="component" value="Chromosome"/>
</dbReference>
<protein>
    <submittedName>
        <fullName evidence="2">DUF1634 domain-containing protein</fullName>
    </submittedName>
</protein>
<keyword evidence="1" id="KW-0472">Membrane</keyword>
<dbReference type="RefSeq" id="WP_081835917.1">
    <property type="nucleotide sequence ID" value="NZ_CP038017.1"/>
</dbReference>
<name>A0A6M3HWY1_9GAMM</name>
<accession>A0A6M3HWY1</accession>
<feature type="transmembrane region" description="Helical" evidence="1">
    <location>
        <begin position="7"/>
        <end position="28"/>
    </location>
</feature>
<evidence type="ECO:0000313" key="3">
    <source>
        <dbReference type="Proteomes" id="UP000503320"/>
    </source>
</evidence>
<dbReference type="InterPro" id="IPR012861">
    <property type="entry name" value="DUF1634"/>
</dbReference>
<dbReference type="KEGG" id="afri:E3E15_04140"/>
<feature type="transmembrane region" description="Helical" evidence="1">
    <location>
        <begin position="48"/>
        <end position="69"/>
    </location>
</feature>
<organism evidence="2 3">
    <name type="scientific">Allofrancisella frigidaquae</name>
    <dbReference type="NCBI Taxonomy" id="1085644"/>
    <lineage>
        <taxon>Bacteria</taxon>
        <taxon>Pseudomonadati</taxon>
        <taxon>Pseudomonadota</taxon>
        <taxon>Gammaproteobacteria</taxon>
        <taxon>Thiotrichales</taxon>
        <taxon>Francisellaceae</taxon>
        <taxon>Allofrancisella</taxon>
    </lineage>
</organism>
<evidence type="ECO:0000256" key="1">
    <source>
        <dbReference type="SAM" id="Phobius"/>
    </source>
</evidence>
<keyword evidence="1" id="KW-1133">Transmembrane helix</keyword>
<gene>
    <name evidence="2" type="ORF">E3E15_04140</name>
</gene>
<dbReference type="EMBL" id="CP038017">
    <property type="protein sequence ID" value="QIV94591.1"/>
    <property type="molecule type" value="Genomic_DNA"/>
</dbReference>
<keyword evidence="3" id="KW-1185">Reference proteome</keyword>